<feature type="chain" id="PRO_5046835764" description="Chalcone isomerase domain-containing protein" evidence="1">
    <location>
        <begin position="22"/>
        <end position="180"/>
    </location>
</feature>
<dbReference type="Proteomes" id="UP000785613">
    <property type="component" value="Unassembled WGS sequence"/>
</dbReference>
<proteinExistence type="predicted"/>
<dbReference type="InterPro" id="IPR016087">
    <property type="entry name" value="Chalcone_isomerase"/>
</dbReference>
<evidence type="ECO:0000259" key="2">
    <source>
        <dbReference type="Pfam" id="PF16036"/>
    </source>
</evidence>
<comment type="caution">
    <text evidence="3">The sequence shown here is derived from an EMBL/GenBank/DDBJ whole genome shotgun (WGS) entry which is preliminary data.</text>
</comment>
<accession>A0ABX0LLP0</accession>
<sequence>MRRRQLLLSACALMVVKSAGAAPGHIEEHLAQARVAGKGTFTWFGLAIYQAELWVGEKGYRPDAPAAAPFVLDLRYARKLDGVKIAEASAEQMEKTGAGTPAQRAQWLATMKTIFPDVKEGTHISGVFLPGAGARFYLDGKALATVPDQQFARAFFGIWFDPATSARALRTALLKDAAPR</sequence>
<reference evidence="3 4" key="1">
    <citation type="submission" date="2019-09" db="EMBL/GenBank/DDBJ databases">
        <title>Taxonomy of Antarctic Massilia spp.: description of Massilia rubra sp. nov., Massilia aquatica sp. nov., Massilia mucilaginosa sp. nov., Massilia frigida sp. nov. isolated from streams, lakes and regoliths.</title>
        <authorList>
            <person name="Holochova P."/>
            <person name="Sedlacek I."/>
            <person name="Kralova S."/>
            <person name="Maslanova I."/>
            <person name="Busse H.-J."/>
            <person name="Stankova E."/>
            <person name="Vrbovska V."/>
            <person name="Kovarovic V."/>
            <person name="Bartak M."/>
            <person name="Svec P."/>
            <person name="Pantucek R."/>
        </authorList>
    </citation>
    <scope>NUCLEOTIDE SEQUENCE [LARGE SCALE GENOMIC DNA]</scope>
    <source>
        <strain evidence="3 4">CCM 8692</strain>
    </source>
</reference>
<evidence type="ECO:0000256" key="1">
    <source>
        <dbReference type="SAM" id="SignalP"/>
    </source>
</evidence>
<dbReference type="Gene3D" id="3.50.70.10">
    <property type="match status" value="1"/>
</dbReference>
<dbReference type="RefSeq" id="WP_167226357.1">
    <property type="nucleotide sequence ID" value="NZ_VUYU01000010.1"/>
</dbReference>
<evidence type="ECO:0000313" key="4">
    <source>
        <dbReference type="Proteomes" id="UP000785613"/>
    </source>
</evidence>
<dbReference type="Pfam" id="PF16036">
    <property type="entry name" value="Chalcone_3"/>
    <property type="match status" value="1"/>
</dbReference>
<name>A0ABX0LLP0_9BURK</name>
<gene>
    <name evidence="3" type="ORF">F0185_16865</name>
</gene>
<keyword evidence="4" id="KW-1185">Reference proteome</keyword>
<feature type="domain" description="Chalcone isomerase" evidence="2">
    <location>
        <begin position="37"/>
        <end position="174"/>
    </location>
</feature>
<dbReference type="EMBL" id="VUYU01000010">
    <property type="protein sequence ID" value="NHZ35247.1"/>
    <property type="molecule type" value="Genomic_DNA"/>
</dbReference>
<feature type="signal peptide" evidence="1">
    <location>
        <begin position="1"/>
        <end position="21"/>
    </location>
</feature>
<protein>
    <recommendedName>
        <fullName evidence="2">Chalcone isomerase domain-containing protein</fullName>
    </recommendedName>
</protein>
<evidence type="ECO:0000313" key="3">
    <source>
        <dbReference type="EMBL" id="NHZ35247.1"/>
    </source>
</evidence>
<dbReference type="InterPro" id="IPR016088">
    <property type="entry name" value="Chalcone_isomerase_3-sand"/>
</dbReference>
<organism evidence="3 4">
    <name type="scientific">Massilia rubra</name>
    <dbReference type="NCBI Taxonomy" id="2607910"/>
    <lineage>
        <taxon>Bacteria</taxon>
        <taxon>Pseudomonadati</taxon>
        <taxon>Pseudomonadota</taxon>
        <taxon>Betaproteobacteria</taxon>
        <taxon>Burkholderiales</taxon>
        <taxon>Oxalobacteraceae</taxon>
        <taxon>Telluria group</taxon>
        <taxon>Massilia</taxon>
    </lineage>
</organism>
<keyword evidence="1" id="KW-0732">Signal</keyword>